<sequence length="59" mass="6702">ILSNSFELEAKVEGLFYGAPAVVKFCIPTKVAFWEAYSTPILPLDVLTDRPPEKKFEWV</sequence>
<dbReference type="AlphaFoldDB" id="A0A1Q3BRF6"/>
<evidence type="ECO:0000313" key="2">
    <source>
        <dbReference type="Proteomes" id="UP000187406"/>
    </source>
</evidence>
<dbReference type="OrthoDB" id="5860827at2759"/>
<dbReference type="Pfam" id="PF05753">
    <property type="entry name" value="TRAP_beta"/>
    <property type="match status" value="1"/>
</dbReference>
<reference evidence="2" key="1">
    <citation type="submission" date="2016-04" db="EMBL/GenBank/DDBJ databases">
        <title>Cephalotus genome sequencing.</title>
        <authorList>
            <person name="Fukushima K."/>
            <person name="Hasebe M."/>
            <person name="Fang X."/>
        </authorList>
    </citation>
    <scope>NUCLEOTIDE SEQUENCE [LARGE SCALE GENOMIC DNA]</scope>
    <source>
        <strain evidence="2">cv. St1</strain>
    </source>
</reference>
<gene>
    <name evidence="1" type="ORF">CFOL_v3_13940</name>
</gene>
<dbReference type="InParanoid" id="A0A1Q3BRF6"/>
<dbReference type="EMBL" id="BDDD01000807">
    <property type="protein sequence ID" value="GAV70442.1"/>
    <property type="molecule type" value="Genomic_DNA"/>
</dbReference>
<dbReference type="GO" id="GO:0005783">
    <property type="term" value="C:endoplasmic reticulum"/>
    <property type="evidence" value="ECO:0007669"/>
    <property type="project" value="TreeGrafter"/>
</dbReference>
<comment type="caution">
    <text evidence="1">The sequence shown here is derived from an EMBL/GenBank/DDBJ whole genome shotgun (WGS) entry which is preliminary data.</text>
</comment>
<feature type="non-terminal residue" evidence="1">
    <location>
        <position position="59"/>
    </location>
</feature>
<dbReference type="STRING" id="3775.A0A1Q3BRF6"/>
<name>A0A1Q3BRF6_CEPFO</name>
<proteinExistence type="predicted"/>
<dbReference type="PANTHER" id="PTHR12861:SF3">
    <property type="entry name" value="TRANSLOCON-ASSOCIATED PROTEIN SUBUNIT BETA"/>
    <property type="match status" value="1"/>
</dbReference>
<protein>
    <submittedName>
        <fullName evidence="1">TRAP_beta domain-containing protein</fullName>
    </submittedName>
</protein>
<accession>A0A1Q3BRF6</accession>
<feature type="non-terminal residue" evidence="1">
    <location>
        <position position="1"/>
    </location>
</feature>
<evidence type="ECO:0000313" key="1">
    <source>
        <dbReference type="EMBL" id="GAV70442.1"/>
    </source>
</evidence>
<dbReference type="Proteomes" id="UP000187406">
    <property type="component" value="Unassembled WGS sequence"/>
</dbReference>
<organism evidence="1 2">
    <name type="scientific">Cephalotus follicularis</name>
    <name type="common">Albany pitcher plant</name>
    <dbReference type="NCBI Taxonomy" id="3775"/>
    <lineage>
        <taxon>Eukaryota</taxon>
        <taxon>Viridiplantae</taxon>
        <taxon>Streptophyta</taxon>
        <taxon>Embryophyta</taxon>
        <taxon>Tracheophyta</taxon>
        <taxon>Spermatophyta</taxon>
        <taxon>Magnoliopsida</taxon>
        <taxon>eudicotyledons</taxon>
        <taxon>Gunneridae</taxon>
        <taxon>Pentapetalae</taxon>
        <taxon>rosids</taxon>
        <taxon>fabids</taxon>
        <taxon>Oxalidales</taxon>
        <taxon>Cephalotaceae</taxon>
        <taxon>Cephalotus</taxon>
    </lineage>
</organism>
<dbReference type="PANTHER" id="PTHR12861">
    <property type="entry name" value="TRANSLOCON-ASSOCIATED PROTEIN, BETA SUBUNIT PRECURSOR TRAP-BETA SIGNAL SEQUENCE RECEPTOR BETA SUBUNIT"/>
    <property type="match status" value="1"/>
</dbReference>
<keyword evidence="2" id="KW-1185">Reference proteome</keyword>